<proteinExistence type="predicted"/>
<keyword evidence="3" id="KW-1185">Reference proteome</keyword>
<organism evidence="2 3">
    <name type="scientific">Streptacidiphilus pinicola</name>
    <dbReference type="NCBI Taxonomy" id="2219663"/>
    <lineage>
        <taxon>Bacteria</taxon>
        <taxon>Bacillati</taxon>
        <taxon>Actinomycetota</taxon>
        <taxon>Actinomycetes</taxon>
        <taxon>Kitasatosporales</taxon>
        <taxon>Streptomycetaceae</taxon>
        <taxon>Streptacidiphilus</taxon>
    </lineage>
</organism>
<feature type="region of interest" description="Disordered" evidence="1">
    <location>
        <begin position="155"/>
        <end position="182"/>
    </location>
</feature>
<accession>A0A2X0K2F7</accession>
<reference evidence="2 3" key="1">
    <citation type="submission" date="2018-06" db="EMBL/GenBank/DDBJ databases">
        <title>Streptacidiphilus pinicola sp. nov., isolated from pine grove soil.</title>
        <authorList>
            <person name="Roh S.G."/>
            <person name="Park S."/>
            <person name="Kim M.-K."/>
            <person name="Yun B.-R."/>
            <person name="Park J."/>
            <person name="Kim M.J."/>
            <person name="Kim Y.S."/>
            <person name="Kim S.B."/>
        </authorList>
    </citation>
    <scope>NUCLEOTIDE SEQUENCE [LARGE SCALE GENOMIC DNA]</scope>
    <source>
        <strain evidence="2 3">MMS16-CNU450</strain>
    </source>
</reference>
<feature type="compositionally biased region" description="Basic and acidic residues" evidence="1">
    <location>
        <begin position="164"/>
        <end position="178"/>
    </location>
</feature>
<evidence type="ECO:0000313" key="2">
    <source>
        <dbReference type="EMBL" id="RAG81749.1"/>
    </source>
</evidence>
<gene>
    <name evidence="2" type="ORF">DN069_31215</name>
</gene>
<comment type="caution">
    <text evidence="2">The sequence shown here is derived from an EMBL/GenBank/DDBJ whole genome shotgun (WGS) entry which is preliminary data.</text>
</comment>
<dbReference type="AlphaFoldDB" id="A0A2X0K2F7"/>
<dbReference type="OrthoDB" id="4761805at2"/>
<evidence type="ECO:0008006" key="4">
    <source>
        <dbReference type="Google" id="ProtNLM"/>
    </source>
</evidence>
<name>A0A2X0K2F7_9ACTN</name>
<protein>
    <recommendedName>
        <fullName evidence="4">GIY-YIG nuclease family protein</fullName>
    </recommendedName>
</protein>
<dbReference type="EMBL" id="QKYN01000141">
    <property type="protein sequence ID" value="RAG81749.1"/>
    <property type="molecule type" value="Genomic_DNA"/>
</dbReference>
<dbReference type="Proteomes" id="UP000248889">
    <property type="component" value="Unassembled WGS sequence"/>
</dbReference>
<evidence type="ECO:0000313" key="3">
    <source>
        <dbReference type="Proteomes" id="UP000248889"/>
    </source>
</evidence>
<sequence>MGHAVPVEHTTYDKAYEQWRTALGSLTSGVAELTEWQDRRFRFAHNIGALLTSDAPGEAPEVVGPVIYGVHLHGSGLVYVGQTQEAERRLRDLPVGESHHLANTVPPELWERVVVVRWPSLLERLGSEEQRAAEALGSVICGLALEHRLQVRTRPPLNGRRRTRDGQWRPRRMHESHSRGAVHSAALPSLDALVWSAWNELSRLPPPSNDSARTCSDVGRVVFPSVLR</sequence>
<evidence type="ECO:0000256" key="1">
    <source>
        <dbReference type="SAM" id="MobiDB-lite"/>
    </source>
</evidence>